<feature type="binding site" evidence="14">
    <location>
        <position position="171"/>
    </location>
    <ligand>
        <name>Ca(2+)</name>
        <dbReference type="ChEBI" id="CHEBI:29108"/>
        <label>3</label>
    </ligand>
</feature>
<dbReference type="PRINTS" id="PR00138">
    <property type="entry name" value="MATRIXIN"/>
</dbReference>
<comment type="cofactor">
    <cofactor evidence="14">
        <name>Ca(2+)</name>
        <dbReference type="ChEBI" id="CHEBI:29108"/>
    </cofactor>
    <text evidence="14">Can bind about 5 Ca(2+) ions per subunit.</text>
</comment>
<evidence type="ECO:0000256" key="17">
    <source>
        <dbReference type="SAM" id="SignalP"/>
    </source>
</evidence>
<evidence type="ECO:0000256" key="16">
    <source>
        <dbReference type="PROSITE-ProRule" id="PRU01005"/>
    </source>
</evidence>
<keyword evidence="3" id="KW-0964">Secreted</keyword>
<feature type="active site" evidence="13">
    <location>
        <position position="213"/>
    </location>
</feature>
<accession>A0A6P8HCJ8</accession>
<dbReference type="SUPFAM" id="SSF55486">
    <property type="entry name" value="Metalloproteases ('zincins'), catalytic domain"/>
    <property type="match status" value="1"/>
</dbReference>
<dbReference type="InterPro" id="IPR024079">
    <property type="entry name" value="MetalloPept_cat_dom_sf"/>
</dbReference>
<keyword evidence="11" id="KW-0482">Metalloprotease</keyword>
<dbReference type="Gene3D" id="1.10.10.1940">
    <property type="match status" value="1"/>
</dbReference>
<evidence type="ECO:0000256" key="14">
    <source>
        <dbReference type="PIRSR" id="PIRSR621190-2"/>
    </source>
</evidence>
<feature type="binding site" evidence="14">
    <location>
        <position position="216"/>
    </location>
    <ligand>
        <name>Zn(2+)</name>
        <dbReference type="ChEBI" id="CHEBI:29105"/>
        <label>2</label>
        <note>catalytic</note>
    </ligand>
</feature>
<keyword evidence="7 17" id="KW-0732">Signal</keyword>
<comment type="cofactor">
    <cofactor evidence="14">
        <name>Zn(2+)</name>
        <dbReference type="ChEBI" id="CHEBI:29105"/>
    </cofactor>
    <text evidence="14">Binds 2 Zn(2+) ions per subunit.</text>
</comment>
<dbReference type="SMART" id="SM00235">
    <property type="entry name" value="ZnMc"/>
    <property type="match status" value="1"/>
</dbReference>
<dbReference type="CDD" id="cd04278">
    <property type="entry name" value="ZnMc_MMP"/>
    <property type="match status" value="1"/>
</dbReference>
<feature type="binding site" evidence="14">
    <location>
        <position position="222"/>
    </location>
    <ligand>
        <name>Zn(2+)</name>
        <dbReference type="ChEBI" id="CHEBI:29105"/>
        <label>2</label>
        <note>catalytic</note>
    </ligand>
</feature>
<evidence type="ECO:0000256" key="8">
    <source>
        <dbReference type="ARBA" id="ARBA00022801"/>
    </source>
</evidence>
<dbReference type="InterPro" id="IPR002477">
    <property type="entry name" value="Peptidoglycan-bd-like"/>
</dbReference>
<comment type="caution">
    <text evidence="16">Lacks conserved residue(s) required for the propagation of feature annotation.</text>
</comment>
<evidence type="ECO:0000256" key="10">
    <source>
        <dbReference type="ARBA" id="ARBA00022837"/>
    </source>
</evidence>
<feature type="binding site" evidence="14">
    <location>
        <position position="194"/>
    </location>
    <ligand>
        <name>Ca(2+)</name>
        <dbReference type="ChEBI" id="CHEBI:29108"/>
        <label>1</label>
    </ligand>
</feature>
<dbReference type="Gene3D" id="3.40.390.10">
    <property type="entry name" value="Collagenase (Catalytic Domain)"/>
    <property type="match status" value="1"/>
</dbReference>
<keyword evidence="10 14" id="KW-0106">Calcium</keyword>
<dbReference type="GO" id="GO:0031012">
    <property type="term" value="C:extracellular matrix"/>
    <property type="evidence" value="ECO:0007669"/>
    <property type="project" value="InterPro"/>
</dbReference>
<evidence type="ECO:0000256" key="3">
    <source>
        <dbReference type="ARBA" id="ARBA00022525"/>
    </source>
</evidence>
<dbReference type="InParanoid" id="A0A6P8HCJ8"/>
<feature type="binding site" evidence="14">
    <location>
        <position position="158"/>
    </location>
    <ligand>
        <name>Zn(2+)</name>
        <dbReference type="ChEBI" id="CHEBI:29105"/>
        <label>1</label>
    </ligand>
</feature>
<dbReference type="InterPro" id="IPR033739">
    <property type="entry name" value="M10A_MMP"/>
</dbReference>
<dbReference type="GO" id="GO:0004222">
    <property type="term" value="F:metalloendopeptidase activity"/>
    <property type="evidence" value="ECO:0007669"/>
    <property type="project" value="InterPro"/>
</dbReference>
<dbReference type="Proteomes" id="UP000515163">
    <property type="component" value="Unplaced"/>
</dbReference>
<dbReference type="InterPro" id="IPR036365">
    <property type="entry name" value="PGBD-like_sf"/>
</dbReference>
<dbReference type="PROSITE" id="PS51670">
    <property type="entry name" value="SHKT"/>
    <property type="match status" value="1"/>
</dbReference>
<dbReference type="Pfam" id="PF00413">
    <property type="entry name" value="Peptidase_M10"/>
    <property type="match status" value="1"/>
</dbReference>
<evidence type="ECO:0000256" key="13">
    <source>
        <dbReference type="PIRSR" id="PIRSR621190-1"/>
    </source>
</evidence>
<feature type="binding site" evidence="14">
    <location>
        <position position="194"/>
    </location>
    <ligand>
        <name>Ca(2+)</name>
        <dbReference type="ChEBI" id="CHEBI:29108"/>
        <label>3</label>
    </ligand>
</feature>
<dbReference type="GO" id="GO:0090729">
    <property type="term" value="F:toxin activity"/>
    <property type="evidence" value="ECO:0007669"/>
    <property type="project" value="UniProtKB-KW"/>
</dbReference>
<dbReference type="InterPro" id="IPR021190">
    <property type="entry name" value="Pept_M10A"/>
</dbReference>
<evidence type="ECO:0000256" key="2">
    <source>
        <dbReference type="ARBA" id="ARBA00010370"/>
    </source>
</evidence>
<gene>
    <name evidence="20" type="primary">LOC116291176</name>
</gene>
<feature type="binding site" evidence="14">
    <location>
        <position position="148"/>
    </location>
    <ligand>
        <name>Ca(2+)</name>
        <dbReference type="ChEBI" id="CHEBI:29108"/>
        <label>2</label>
    </ligand>
</feature>
<dbReference type="PANTHER" id="PTHR10201:SF291">
    <property type="entry name" value="MATRIX METALLOPROTEINASE 1, ISOFORM C-RELATED"/>
    <property type="match status" value="1"/>
</dbReference>
<feature type="binding site" evidence="14">
    <location>
        <position position="191"/>
    </location>
    <ligand>
        <name>Ca(2+)</name>
        <dbReference type="ChEBI" id="CHEBI:29108"/>
        <label>3</label>
    </ligand>
</feature>
<evidence type="ECO:0000313" key="20">
    <source>
        <dbReference type="RefSeq" id="XP_031554164.1"/>
    </source>
</evidence>
<comment type="similarity">
    <text evidence="2">Belongs to the peptidase M10A family.</text>
</comment>
<reference evidence="20" key="1">
    <citation type="submission" date="2025-08" db="UniProtKB">
        <authorList>
            <consortium name="RefSeq"/>
        </authorList>
    </citation>
    <scope>IDENTIFICATION</scope>
    <source>
        <tissue evidence="20">Tentacle</tissue>
    </source>
</reference>
<keyword evidence="4" id="KW-0800">Toxin</keyword>
<dbReference type="FunCoup" id="A0A6P8HCJ8">
    <property type="interactions" value="273"/>
</dbReference>
<name>A0A6P8HCJ8_ACTTE</name>
<proteinExistence type="inferred from homology"/>
<dbReference type="GO" id="GO:0030574">
    <property type="term" value="P:collagen catabolic process"/>
    <property type="evidence" value="ECO:0007669"/>
    <property type="project" value="TreeGrafter"/>
</dbReference>
<evidence type="ECO:0000256" key="7">
    <source>
        <dbReference type="ARBA" id="ARBA00022729"/>
    </source>
</evidence>
<keyword evidence="6 14" id="KW-0479">Metal-binding</keyword>
<feature type="signal peptide" evidence="17">
    <location>
        <begin position="1"/>
        <end position="18"/>
    </location>
</feature>
<keyword evidence="12" id="KW-0865">Zymogen</keyword>
<evidence type="ECO:0000313" key="19">
    <source>
        <dbReference type="Proteomes" id="UP000515163"/>
    </source>
</evidence>
<comment type="subcellular location">
    <subcellularLocation>
        <location evidence="1">Secreted</location>
    </subcellularLocation>
</comment>
<dbReference type="PROSITE" id="PS00546">
    <property type="entry name" value="CYSTEINE_SWITCH"/>
    <property type="match status" value="1"/>
</dbReference>
<feature type="short sequence motif" description="Cysteine switch" evidence="15">
    <location>
        <begin position="76"/>
        <end position="83"/>
    </location>
</feature>
<keyword evidence="8" id="KW-0378">Hydrolase</keyword>
<dbReference type="SUPFAM" id="SSF47090">
    <property type="entry name" value="PGBD-like"/>
    <property type="match status" value="1"/>
</dbReference>
<evidence type="ECO:0000256" key="11">
    <source>
        <dbReference type="ARBA" id="ARBA00023049"/>
    </source>
</evidence>
<feature type="binding site" evidence="14">
    <location>
        <position position="212"/>
    </location>
    <ligand>
        <name>Zn(2+)</name>
        <dbReference type="ChEBI" id="CHEBI:29105"/>
        <label>2</label>
        <note>catalytic</note>
    </ligand>
</feature>
<dbReference type="InterPro" id="IPR021158">
    <property type="entry name" value="Pept_M10A_Zn_BS"/>
</dbReference>
<dbReference type="FunFam" id="3.40.390.10:FF:000007">
    <property type="entry name" value="Collagenase 3"/>
    <property type="match status" value="1"/>
</dbReference>
<dbReference type="InterPro" id="IPR003582">
    <property type="entry name" value="ShKT_dom"/>
</dbReference>
<feature type="binding site" evidence="14">
    <location>
        <position position="172"/>
    </location>
    <ligand>
        <name>Ca(2+)</name>
        <dbReference type="ChEBI" id="CHEBI:29108"/>
        <label>3</label>
    </ligand>
</feature>
<dbReference type="PANTHER" id="PTHR10201">
    <property type="entry name" value="MATRIX METALLOPROTEINASE"/>
    <property type="match status" value="1"/>
</dbReference>
<keyword evidence="9 14" id="KW-0862">Zinc</keyword>
<sequence length="302" mass="33058">MKSLILLGLLAWVAVTLAEDDDKTMAVKYLSQFHYISPSRSGNHDVKTAIRNFQRFAGLPVTGEIDEATVRQMKKPRCGDPDVDDSGSRIRRYKLGSKWGKKHLTYFVEYGRDLSSGEQDRIFARALKYWADVSGLSFSRASSASSADLKVCFGGKSHGGSSEGVCSEVFDGPGKVLAHAFFPSDGRCHFDEDETYTDGTSSGTNLLWVATHEFGHALGLHHSDVRNAVMYPYYTGYVPNFRLQQDDINGIQAHYGGPGSGGTSTGGGGSCVDTDSNCPYWTSYCTNNDWVKDNCKRTCGTC</sequence>
<dbReference type="OrthoDB" id="406838at2759"/>
<feature type="domain" description="ShKT" evidence="18">
    <location>
        <begin position="271"/>
        <end position="302"/>
    </location>
</feature>
<feature type="binding site" evidence="14">
    <location>
        <position position="179"/>
    </location>
    <ligand>
        <name>Zn(2+)</name>
        <dbReference type="ChEBI" id="CHEBI:29105"/>
        <label>1</label>
    </ligand>
</feature>
<evidence type="ECO:0000256" key="15">
    <source>
        <dbReference type="PIRSR" id="PIRSR621190-5"/>
    </source>
</evidence>
<evidence type="ECO:0000259" key="18">
    <source>
        <dbReference type="PROSITE" id="PS51670"/>
    </source>
</evidence>
<dbReference type="InterPro" id="IPR001818">
    <property type="entry name" value="Pept_M10_metallopeptidase"/>
</dbReference>
<evidence type="ECO:0000256" key="6">
    <source>
        <dbReference type="ARBA" id="ARBA00022723"/>
    </source>
</evidence>
<dbReference type="GO" id="GO:0030198">
    <property type="term" value="P:extracellular matrix organization"/>
    <property type="evidence" value="ECO:0007669"/>
    <property type="project" value="TreeGrafter"/>
</dbReference>
<evidence type="ECO:0000256" key="1">
    <source>
        <dbReference type="ARBA" id="ARBA00004613"/>
    </source>
</evidence>
<evidence type="ECO:0000256" key="5">
    <source>
        <dbReference type="ARBA" id="ARBA00022670"/>
    </source>
</evidence>
<feature type="binding site" evidence="14">
    <location>
        <position position="189"/>
    </location>
    <ligand>
        <name>Zn(2+)</name>
        <dbReference type="ChEBI" id="CHEBI:29105"/>
        <label>1</label>
    </ligand>
</feature>
<feature type="chain" id="PRO_5028230426" evidence="17">
    <location>
        <begin position="19"/>
        <end position="302"/>
    </location>
</feature>
<dbReference type="KEGG" id="aten:116291176"/>
<dbReference type="AlphaFoldDB" id="A0A6P8HCJ8"/>
<feature type="binding site" description="in inhibited form" evidence="14">
    <location>
        <position position="78"/>
    </location>
    <ligand>
        <name>Zn(2+)</name>
        <dbReference type="ChEBI" id="CHEBI:29105"/>
        <label>2</label>
        <note>catalytic</note>
    </ligand>
</feature>
<dbReference type="GO" id="GO:0005576">
    <property type="term" value="C:extracellular region"/>
    <property type="evidence" value="ECO:0007669"/>
    <property type="project" value="UniProtKB-SubCell"/>
</dbReference>
<dbReference type="SMART" id="SM00254">
    <property type="entry name" value="ShKT"/>
    <property type="match status" value="1"/>
</dbReference>
<dbReference type="GO" id="GO:0006508">
    <property type="term" value="P:proteolysis"/>
    <property type="evidence" value="ECO:0007669"/>
    <property type="project" value="UniProtKB-KW"/>
</dbReference>
<protein>
    <submittedName>
        <fullName evidence="20">Hatching enzyme-like</fullName>
    </submittedName>
</protein>
<dbReference type="GeneID" id="116291176"/>
<dbReference type="GO" id="GO:0008270">
    <property type="term" value="F:zinc ion binding"/>
    <property type="evidence" value="ECO:0007669"/>
    <property type="project" value="InterPro"/>
</dbReference>
<dbReference type="InterPro" id="IPR006026">
    <property type="entry name" value="Peptidase_Metallo"/>
</dbReference>
<feature type="binding site" evidence="14">
    <location>
        <position position="230"/>
    </location>
    <ligand>
        <name>Zn(2+)</name>
        <dbReference type="ChEBI" id="CHEBI:29105"/>
        <label>2</label>
        <note>catalytic</note>
    </ligand>
</feature>
<organism evidence="19 20">
    <name type="scientific">Actinia tenebrosa</name>
    <name type="common">Australian red waratah sea anemone</name>
    <dbReference type="NCBI Taxonomy" id="6105"/>
    <lineage>
        <taxon>Eukaryota</taxon>
        <taxon>Metazoa</taxon>
        <taxon>Cnidaria</taxon>
        <taxon>Anthozoa</taxon>
        <taxon>Hexacorallia</taxon>
        <taxon>Actiniaria</taxon>
        <taxon>Actiniidae</taxon>
        <taxon>Actinia</taxon>
    </lineage>
</organism>
<evidence type="ECO:0000256" key="12">
    <source>
        <dbReference type="ARBA" id="ARBA00023145"/>
    </source>
</evidence>
<dbReference type="Pfam" id="PF01549">
    <property type="entry name" value="ShK"/>
    <property type="match status" value="1"/>
</dbReference>
<evidence type="ECO:0000256" key="4">
    <source>
        <dbReference type="ARBA" id="ARBA00022656"/>
    </source>
</evidence>
<keyword evidence="5" id="KW-0645">Protease</keyword>
<dbReference type="RefSeq" id="XP_031554164.1">
    <property type="nucleotide sequence ID" value="XM_031698304.1"/>
</dbReference>
<dbReference type="Pfam" id="PF01471">
    <property type="entry name" value="PG_binding_1"/>
    <property type="match status" value="1"/>
</dbReference>
<feature type="binding site" evidence="14">
    <location>
        <position position="113"/>
    </location>
    <ligand>
        <name>Ca(2+)</name>
        <dbReference type="ChEBI" id="CHEBI:29108"/>
        <label>1</label>
    </ligand>
</feature>
<evidence type="ECO:0000256" key="9">
    <source>
        <dbReference type="ARBA" id="ARBA00022833"/>
    </source>
</evidence>
<keyword evidence="19" id="KW-1185">Reference proteome</keyword>